<dbReference type="AlphaFoldDB" id="A0A7M2WSX4"/>
<keyword evidence="2" id="KW-1185">Reference proteome</keyword>
<gene>
    <name evidence="1" type="ORF">IPV69_20265</name>
</gene>
<protein>
    <recommendedName>
        <fullName evidence="3">DUF1963 domain-containing protein</fullName>
    </recommendedName>
</protein>
<sequence length="198" mass="22775">MGIDISMYAEVRRQEGWQLAEPLARNPYRYDEDEPEWIPTALYSSRSYELFAVLANIRNPIRAMAPFEYLSEPRGLPADASPQLLDYYRTVESDSFSESWLLLEELTAFDWYGKEIIRRGVVNPVASHLFPPGRRGFPYADWPGGIQISVSEQGRGAEVQWIDTYAEAVGDEFMIDGLNRLKSYGTPKDVRVVFWFDC</sequence>
<dbReference type="EMBL" id="CP063458">
    <property type="protein sequence ID" value="QOV88556.1"/>
    <property type="molecule type" value="Genomic_DNA"/>
</dbReference>
<dbReference type="KEGG" id="hbs:IPV69_20265"/>
<reference evidence="1 2" key="1">
    <citation type="submission" date="2020-10" db="EMBL/GenBank/DDBJ databases">
        <title>Wide distribution of Phycisphaera-like planctomycetes from WD2101 soil group in peatlands and genome analysis of the first cultivated representative.</title>
        <authorList>
            <person name="Dedysh S.N."/>
            <person name="Beletsky A.V."/>
            <person name="Ivanova A."/>
            <person name="Kulichevskaya I.S."/>
            <person name="Suzina N.E."/>
            <person name="Philippov D.A."/>
            <person name="Rakitin A.L."/>
            <person name="Mardanov A.V."/>
            <person name="Ravin N.V."/>
        </authorList>
    </citation>
    <scope>NUCLEOTIDE SEQUENCE [LARGE SCALE GENOMIC DNA]</scope>
    <source>
        <strain evidence="1 2">M1803</strain>
    </source>
</reference>
<name>A0A7M2WSX4_9BACT</name>
<dbReference type="RefSeq" id="WP_206291544.1">
    <property type="nucleotide sequence ID" value="NZ_CP063458.1"/>
</dbReference>
<evidence type="ECO:0008006" key="3">
    <source>
        <dbReference type="Google" id="ProtNLM"/>
    </source>
</evidence>
<dbReference type="Proteomes" id="UP000593765">
    <property type="component" value="Chromosome"/>
</dbReference>
<proteinExistence type="predicted"/>
<accession>A0A7M2WSX4</accession>
<evidence type="ECO:0000313" key="1">
    <source>
        <dbReference type="EMBL" id="QOV88556.1"/>
    </source>
</evidence>
<evidence type="ECO:0000313" key="2">
    <source>
        <dbReference type="Proteomes" id="UP000593765"/>
    </source>
</evidence>
<organism evidence="1 2">
    <name type="scientific">Humisphaera borealis</name>
    <dbReference type="NCBI Taxonomy" id="2807512"/>
    <lineage>
        <taxon>Bacteria</taxon>
        <taxon>Pseudomonadati</taxon>
        <taxon>Planctomycetota</taxon>
        <taxon>Phycisphaerae</taxon>
        <taxon>Tepidisphaerales</taxon>
        <taxon>Tepidisphaeraceae</taxon>
        <taxon>Humisphaera</taxon>
    </lineage>
</organism>